<dbReference type="EMBL" id="CP072520">
    <property type="protein sequence ID" value="QTO17646.1"/>
    <property type="molecule type" value="Genomic_DNA"/>
</dbReference>
<protein>
    <submittedName>
        <fullName evidence="1">2'-5' RNA ligase family protein</fullName>
    </submittedName>
</protein>
<proteinExistence type="predicted"/>
<accession>A0A8A8CZC5</accession>
<keyword evidence="1" id="KW-0436">Ligase</keyword>
<dbReference type="Gene3D" id="3.90.1140.10">
    <property type="entry name" value="Cyclic phosphodiesterase"/>
    <property type="match status" value="1"/>
</dbReference>
<dbReference type="Proteomes" id="UP000027834">
    <property type="component" value="Chromosome 1"/>
</dbReference>
<dbReference type="Pfam" id="PF13563">
    <property type="entry name" value="2_5_RNA_ligase2"/>
    <property type="match status" value="1"/>
</dbReference>
<organism evidence="1 2">
    <name type="scientific">Burkholderia seminalis</name>
    <dbReference type="NCBI Taxonomy" id="488731"/>
    <lineage>
        <taxon>Bacteria</taxon>
        <taxon>Pseudomonadati</taxon>
        <taxon>Pseudomonadota</taxon>
        <taxon>Betaproteobacteria</taxon>
        <taxon>Burkholderiales</taxon>
        <taxon>Burkholderiaceae</taxon>
        <taxon>Burkholderia</taxon>
        <taxon>Burkholderia cepacia complex</taxon>
    </lineage>
</organism>
<dbReference type="PANTHER" id="PTHR40037">
    <property type="entry name" value="PHOSPHOESTERASE YJCG-RELATED"/>
    <property type="match status" value="1"/>
</dbReference>
<name>A0A8A8CZC5_9BURK</name>
<dbReference type="PANTHER" id="PTHR40037:SF1">
    <property type="entry name" value="PHOSPHOESTERASE SAOUHSC_00951-RELATED"/>
    <property type="match status" value="1"/>
</dbReference>
<reference evidence="1" key="1">
    <citation type="submission" date="2014-04" db="EMBL/GenBank/DDBJ databases">
        <authorList>
            <person name="Ho Y.-N."/>
            <person name="Huang C.-C."/>
        </authorList>
    </citation>
    <scope>NUCLEOTIDE SEQUENCE</scope>
    <source>
        <strain evidence="1">869T2</strain>
    </source>
</reference>
<dbReference type="GO" id="GO:0016874">
    <property type="term" value="F:ligase activity"/>
    <property type="evidence" value="ECO:0007669"/>
    <property type="project" value="UniProtKB-KW"/>
</dbReference>
<dbReference type="InterPro" id="IPR009097">
    <property type="entry name" value="Cyclic_Pdiesterase"/>
</dbReference>
<evidence type="ECO:0000313" key="2">
    <source>
        <dbReference type="Proteomes" id="UP000027834"/>
    </source>
</evidence>
<dbReference type="InterPro" id="IPR050580">
    <property type="entry name" value="2H_phosphoesterase_YjcG-like"/>
</dbReference>
<keyword evidence="2" id="KW-1185">Reference proteome</keyword>
<dbReference type="RefSeq" id="WP_080287858.1">
    <property type="nucleotide sequence ID" value="NZ_CP072520.1"/>
</dbReference>
<evidence type="ECO:0000313" key="1">
    <source>
        <dbReference type="EMBL" id="QTO17646.1"/>
    </source>
</evidence>
<reference evidence="1" key="2">
    <citation type="submission" date="2021-03" db="EMBL/GenBank/DDBJ databases">
        <title>Complete genome sequence of Burkholderia seminalis 869T2.</title>
        <authorList>
            <person name="Hung S.-H."/>
            <person name="Huang C.-T."/>
            <person name="Huang C.-C."/>
            <person name="Kuo C.-H."/>
        </authorList>
    </citation>
    <scope>NUCLEOTIDE SEQUENCE</scope>
    <source>
        <strain evidence="1">869T2</strain>
    </source>
</reference>
<dbReference type="AlphaFoldDB" id="A0A8A8CZC5"/>
<dbReference type="SUPFAM" id="SSF55144">
    <property type="entry name" value="LigT-like"/>
    <property type="match status" value="1"/>
</dbReference>
<sequence length="178" mass="19430">MVTTAFVVEVSAAEPAVADLRRRFDASASLGVPPHITLLFPFMSPDEITSTVIRQSESALSFVPSFDFSLTQIGRFPTTTYLTPDPAEPFVALTTALVERFPGYRPYGGVHDGTIPHLTVAHGDAATANSASIALEERLRMLAPIRTRCSSVSLLENTSGRWKQMHVFELPAINVRSR</sequence>
<gene>
    <name evidence="1" type="ORF">DT99_011120</name>
</gene>